<evidence type="ECO:0000313" key="2">
    <source>
        <dbReference type="Proteomes" id="UP000789901"/>
    </source>
</evidence>
<dbReference type="EMBL" id="CAJVQB010130255">
    <property type="protein sequence ID" value="CAG8853876.1"/>
    <property type="molecule type" value="Genomic_DNA"/>
</dbReference>
<reference evidence="1 2" key="1">
    <citation type="submission" date="2021-06" db="EMBL/GenBank/DDBJ databases">
        <authorList>
            <person name="Kallberg Y."/>
            <person name="Tangrot J."/>
            <person name="Rosling A."/>
        </authorList>
    </citation>
    <scope>NUCLEOTIDE SEQUENCE [LARGE SCALE GENOMIC DNA]</scope>
    <source>
        <strain evidence="1 2">120-4 pot B 10/14</strain>
    </source>
</reference>
<name>A0ABN7XF26_GIGMA</name>
<evidence type="ECO:0000313" key="1">
    <source>
        <dbReference type="EMBL" id="CAG8853876.1"/>
    </source>
</evidence>
<dbReference type="PANTHER" id="PTHR35385:SF2">
    <property type="entry name" value="PROTEIN B, PUTATIVE-RELATED"/>
    <property type="match status" value="1"/>
</dbReference>
<dbReference type="PANTHER" id="PTHR35385">
    <property type="entry name" value="PROTEIN B, PUTATIVE-RELATED-RELATED"/>
    <property type="match status" value="1"/>
</dbReference>
<dbReference type="Proteomes" id="UP000789901">
    <property type="component" value="Unassembled WGS sequence"/>
</dbReference>
<keyword evidence="2" id="KW-1185">Reference proteome</keyword>
<proteinExistence type="predicted"/>
<accession>A0ABN7XF26</accession>
<sequence length="198" mass="23115">VPFNMQILNNFSEPSGQLPVNIIAILLPNYNYIASEVQQLSDYITPEGFSINQFKATFFVNVSNIEDSQKWFNEYEEASKTTMPETKGFQIQGKKVIFRELHHSTIHLRIERWRLQTTHPLEVNINFVHNHIIHCAKSLSFRRIKEEVRNKYLELFTNGHSPATALHIYEDNLYLSASDDQELIELLADRAQNPDYAY</sequence>
<feature type="non-terminal residue" evidence="1">
    <location>
        <position position="1"/>
    </location>
</feature>
<organism evidence="1 2">
    <name type="scientific">Gigaspora margarita</name>
    <dbReference type="NCBI Taxonomy" id="4874"/>
    <lineage>
        <taxon>Eukaryota</taxon>
        <taxon>Fungi</taxon>
        <taxon>Fungi incertae sedis</taxon>
        <taxon>Mucoromycota</taxon>
        <taxon>Glomeromycotina</taxon>
        <taxon>Glomeromycetes</taxon>
        <taxon>Diversisporales</taxon>
        <taxon>Gigasporaceae</taxon>
        <taxon>Gigaspora</taxon>
    </lineage>
</organism>
<feature type="non-terminal residue" evidence="1">
    <location>
        <position position="198"/>
    </location>
</feature>
<protein>
    <submittedName>
        <fullName evidence="1">1259_t:CDS:1</fullName>
    </submittedName>
</protein>
<gene>
    <name evidence="1" type="ORF">GMARGA_LOCUS42697</name>
</gene>
<comment type="caution">
    <text evidence="1">The sequence shown here is derived from an EMBL/GenBank/DDBJ whole genome shotgun (WGS) entry which is preliminary data.</text>
</comment>